<protein>
    <recommendedName>
        <fullName evidence="4">Peptidase A2 domain-containing protein</fullName>
    </recommendedName>
</protein>
<evidence type="ECO:0000256" key="2">
    <source>
        <dbReference type="ARBA" id="ARBA00023043"/>
    </source>
</evidence>
<dbReference type="PRINTS" id="PR01415">
    <property type="entry name" value="ANKYRIN"/>
</dbReference>
<feature type="domain" description="Peptidase A2" evidence="4">
    <location>
        <begin position="252"/>
        <end position="269"/>
    </location>
</feature>
<dbReference type="PROSITE" id="PS50088">
    <property type="entry name" value="ANK_REPEAT"/>
    <property type="match status" value="3"/>
</dbReference>
<comment type="caution">
    <text evidence="5">The sequence shown here is derived from an EMBL/GenBank/DDBJ whole genome shotgun (WGS) entry which is preliminary data.</text>
</comment>
<dbReference type="InterPro" id="IPR001995">
    <property type="entry name" value="Peptidase_A2_cat"/>
</dbReference>
<dbReference type="Pfam" id="PF12796">
    <property type="entry name" value="Ank_2"/>
    <property type="match status" value="1"/>
</dbReference>
<sequence>MPTVPYHTYPHATCPLKDFSSAECSKFTKRVGPNASQPLAKMPIARRQLAPCYLGPPKDTEVEGPPEGYARIYHNRRRTAWTDYKLGSKEAEEQSLSRQSTADTDFGALASPKRHQIKMSPSTRTLLVNLEAQKCIGCCMQRSKVLENALTYCRIPGYCENCPCTDDGWTPLLIATQRRDAESVETLLSNGAEVDCKEPQSGWTPLMFAASLGDVPIVKLLLKYKASVNTFACPHDWNPLCAAIQANNKDVVRLLLDAGADISLIKKRHPALAEVYEHVEAALRIVVAGVTPEPQGSSAAEPWEE</sequence>
<dbReference type="EMBL" id="CAXAMN010025717">
    <property type="protein sequence ID" value="CAK9097344.1"/>
    <property type="molecule type" value="Genomic_DNA"/>
</dbReference>
<dbReference type="PANTHER" id="PTHR24198:SF165">
    <property type="entry name" value="ANKYRIN REPEAT-CONTAINING PROTEIN-RELATED"/>
    <property type="match status" value="1"/>
</dbReference>
<evidence type="ECO:0000256" key="1">
    <source>
        <dbReference type="ARBA" id="ARBA00022737"/>
    </source>
</evidence>
<proteinExistence type="predicted"/>
<evidence type="ECO:0000259" key="4">
    <source>
        <dbReference type="PROSITE" id="PS50175"/>
    </source>
</evidence>
<dbReference type="PROSITE" id="PS50175">
    <property type="entry name" value="ASP_PROT_RETROV"/>
    <property type="match status" value="1"/>
</dbReference>
<dbReference type="PANTHER" id="PTHR24198">
    <property type="entry name" value="ANKYRIN REPEAT AND PROTEIN KINASE DOMAIN-CONTAINING PROTEIN"/>
    <property type="match status" value="1"/>
</dbReference>
<keyword evidence="6" id="KW-1185">Reference proteome</keyword>
<dbReference type="SMART" id="SM00248">
    <property type="entry name" value="ANK"/>
    <property type="match status" value="3"/>
</dbReference>
<dbReference type="PROSITE" id="PS50297">
    <property type="entry name" value="ANK_REP_REGION"/>
    <property type="match status" value="3"/>
</dbReference>
<reference evidence="5 6" key="1">
    <citation type="submission" date="2024-02" db="EMBL/GenBank/DDBJ databases">
        <authorList>
            <person name="Chen Y."/>
            <person name="Shah S."/>
            <person name="Dougan E. K."/>
            <person name="Thang M."/>
            <person name="Chan C."/>
        </authorList>
    </citation>
    <scope>NUCLEOTIDE SEQUENCE [LARGE SCALE GENOMIC DNA]</scope>
</reference>
<accession>A0ABP0RAU1</accession>
<organism evidence="5 6">
    <name type="scientific">Durusdinium trenchii</name>
    <dbReference type="NCBI Taxonomy" id="1381693"/>
    <lineage>
        <taxon>Eukaryota</taxon>
        <taxon>Sar</taxon>
        <taxon>Alveolata</taxon>
        <taxon>Dinophyceae</taxon>
        <taxon>Suessiales</taxon>
        <taxon>Symbiodiniaceae</taxon>
        <taxon>Durusdinium</taxon>
    </lineage>
</organism>
<evidence type="ECO:0000256" key="3">
    <source>
        <dbReference type="PROSITE-ProRule" id="PRU00023"/>
    </source>
</evidence>
<feature type="repeat" description="ANK" evidence="3">
    <location>
        <begin position="167"/>
        <end position="199"/>
    </location>
</feature>
<gene>
    <name evidence="5" type="ORF">CCMP2556_LOCUS46219</name>
</gene>
<keyword evidence="2 3" id="KW-0040">ANK repeat</keyword>
<dbReference type="InterPro" id="IPR002110">
    <property type="entry name" value="Ankyrin_rpt"/>
</dbReference>
<name>A0ABP0RAU1_9DINO</name>
<evidence type="ECO:0000313" key="5">
    <source>
        <dbReference type="EMBL" id="CAK9097344.1"/>
    </source>
</evidence>
<feature type="repeat" description="ANK" evidence="3">
    <location>
        <begin position="235"/>
        <end position="267"/>
    </location>
</feature>
<dbReference type="Gene3D" id="1.25.40.20">
    <property type="entry name" value="Ankyrin repeat-containing domain"/>
    <property type="match status" value="1"/>
</dbReference>
<dbReference type="InterPro" id="IPR036770">
    <property type="entry name" value="Ankyrin_rpt-contain_sf"/>
</dbReference>
<dbReference type="SUPFAM" id="SSF48403">
    <property type="entry name" value="Ankyrin repeat"/>
    <property type="match status" value="1"/>
</dbReference>
<evidence type="ECO:0000313" key="6">
    <source>
        <dbReference type="Proteomes" id="UP001642484"/>
    </source>
</evidence>
<keyword evidence="1" id="KW-0677">Repeat</keyword>
<feature type="repeat" description="ANK" evidence="3">
    <location>
        <begin position="201"/>
        <end position="229"/>
    </location>
</feature>
<dbReference type="Proteomes" id="UP001642484">
    <property type="component" value="Unassembled WGS sequence"/>
</dbReference>